<dbReference type="GeneTree" id="ENSGT01000000215090"/>
<dbReference type="AlphaFoldDB" id="A0A8C5F110"/>
<name>A0A8C5F110_9SAUR</name>
<dbReference type="OrthoDB" id="9892686at2759"/>
<evidence type="ECO:0000259" key="1">
    <source>
        <dbReference type="PROSITE" id="PS50805"/>
    </source>
</evidence>
<organism evidence="2 3">
    <name type="scientific">Gopherus evgoodei</name>
    <name type="common">Goodes thornscrub tortoise</name>
    <dbReference type="NCBI Taxonomy" id="1825980"/>
    <lineage>
        <taxon>Eukaryota</taxon>
        <taxon>Metazoa</taxon>
        <taxon>Chordata</taxon>
        <taxon>Craniata</taxon>
        <taxon>Vertebrata</taxon>
        <taxon>Euteleostomi</taxon>
        <taxon>Archelosauria</taxon>
        <taxon>Testudinata</taxon>
        <taxon>Testudines</taxon>
        <taxon>Cryptodira</taxon>
        <taxon>Durocryptodira</taxon>
        <taxon>Testudinoidea</taxon>
        <taxon>Testudinidae</taxon>
        <taxon>Gopherus</taxon>
    </lineage>
</organism>
<dbReference type="GO" id="GO:0006355">
    <property type="term" value="P:regulation of DNA-templated transcription"/>
    <property type="evidence" value="ECO:0007669"/>
    <property type="project" value="InterPro"/>
</dbReference>
<reference evidence="2" key="2">
    <citation type="submission" date="2025-09" db="UniProtKB">
        <authorList>
            <consortium name="Ensembl"/>
        </authorList>
    </citation>
    <scope>IDENTIFICATION</scope>
</reference>
<evidence type="ECO:0000313" key="2">
    <source>
        <dbReference type="Ensembl" id="ENSGEVP00005025710.1"/>
    </source>
</evidence>
<proteinExistence type="predicted"/>
<dbReference type="Proteomes" id="UP000694390">
    <property type="component" value="Unassembled WGS sequence"/>
</dbReference>
<dbReference type="Ensembl" id="ENSGEVT00005027025.1">
    <property type="protein sequence ID" value="ENSGEVP00005025710.1"/>
    <property type="gene ID" value="ENSGEVG00005018235.1"/>
</dbReference>
<dbReference type="InterPro" id="IPR001909">
    <property type="entry name" value="KRAB"/>
</dbReference>
<sequence>SLLNSRGLILIFSLSKPDMISQLEQGEEPWVLDLQGLEEREILTGACTDEGSLNQYGQLWENLQLPLWPH</sequence>
<accession>A0A8C5F110</accession>
<keyword evidence="3" id="KW-1185">Reference proteome</keyword>
<reference evidence="2" key="1">
    <citation type="submission" date="2025-08" db="UniProtKB">
        <authorList>
            <consortium name="Ensembl"/>
        </authorList>
    </citation>
    <scope>IDENTIFICATION</scope>
</reference>
<dbReference type="PROSITE" id="PS50805">
    <property type="entry name" value="KRAB"/>
    <property type="match status" value="1"/>
</dbReference>
<feature type="domain" description="KRAB" evidence="1">
    <location>
        <begin position="1"/>
        <end position="42"/>
    </location>
</feature>
<evidence type="ECO:0000313" key="3">
    <source>
        <dbReference type="Proteomes" id="UP000694390"/>
    </source>
</evidence>
<protein>
    <recommendedName>
        <fullName evidence="1">KRAB domain-containing protein</fullName>
    </recommendedName>
</protein>